<feature type="region of interest" description="Disordered" evidence="1">
    <location>
        <begin position="36"/>
        <end position="56"/>
    </location>
</feature>
<protein>
    <submittedName>
        <fullName evidence="2">Uncharacterized protein</fullName>
    </submittedName>
</protein>
<evidence type="ECO:0000313" key="2">
    <source>
        <dbReference type="EMBL" id="KKM82888.1"/>
    </source>
</evidence>
<feature type="compositionally biased region" description="Basic residues" evidence="1">
    <location>
        <begin position="46"/>
        <end position="56"/>
    </location>
</feature>
<organism evidence="2">
    <name type="scientific">marine sediment metagenome</name>
    <dbReference type="NCBI Taxonomy" id="412755"/>
    <lineage>
        <taxon>unclassified sequences</taxon>
        <taxon>metagenomes</taxon>
        <taxon>ecological metagenomes</taxon>
    </lineage>
</organism>
<accession>A0A0F9KLS4</accession>
<evidence type="ECO:0000256" key="1">
    <source>
        <dbReference type="SAM" id="MobiDB-lite"/>
    </source>
</evidence>
<proteinExistence type="predicted"/>
<gene>
    <name evidence="2" type="ORF">LCGC14_1314970</name>
</gene>
<dbReference type="AlphaFoldDB" id="A0A0F9KLS4"/>
<comment type="caution">
    <text evidence="2">The sequence shown here is derived from an EMBL/GenBank/DDBJ whole genome shotgun (WGS) entry which is preliminary data.</text>
</comment>
<dbReference type="EMBL" id="LAZR01007795">
    <property type="protein sequence ID" value="KKM82888.1"/>
    <property type="molecule type" value="Genomic_DNA"/>
</dbReference>
<feature type="compositionally biased region" description="Basic and acidic residues" evidence="1">
    <location>
        <begin position="36"/>
        <end position="45"/>
    </location>
</feature>
<sequence length="56" mass="6795">MVAEALRKYEDDILEDLTPRAYARWLAYFKIQQDRIDRQSRQAERKAKRGAKRGRR</sequence>
<reference evidence="2" key="1">
    <citation type="journal article" date="2015" name="Nature">
        <title>Complex archaea that bridge the gap between prokaryotes and eukaryotes.</title>
        <authorList>
            <person name="Spang A."/>
            <person name="Saw J.H."/>
            <person name="Jorgensen S.L."/>
            <person name="Zaremba-Niedzwiedzka K."/>
            <person name="Martijn J."/>
            <person name="Lind A.E."/>
            <person name="van Eijk R."/>
            <person name="Schleper C."/>
            <person name="Guy L."/>
            <person name="Ettema T.J."/>
        </authorList>
    </citation>
    <scope>NUCLEOTIDE SEQUENCE</scope>
</reference>
<name>A0A0F9KLS4_9ZZZZ</name>